<evidence type="ECO:0000313" key="1">
    <source>
        <dbReference type="EMBL" id="KAI0520049.1"/>
    </source>
</evidence>
<comment type="caution">
    <text evidence="1">The sequence shown here is derived from an EMBL/GenBank/DDBJ whole genome shotgun (WGS) entry which is preliminary data.</text>
</comment>
<name>A0A8T3BUJ8_DENNO</name>
<organism evidence="1 2">
    <name type="scientific">Dendrobium nobile</name>
    <name type="common">Orchid</name>
    <dbReference type="NCBI Taxonomy" id="94219"/>
    <lineage>
        <taxon>Eukaryota</taxon>
        <taxon>Viridiplantae</taxon>
        <taxon>Streptophyta</taxon>
        <taxon>Embryophyta</taxon>
        <taxon>Tracheophyta</taxon>
        <taxon>Spermatophyta</taxon>
        <taxon>Magnoliopsida</taxon>
        <taxon>Liliopsida</taxon>
        <taxon>Asparagales</taxon>
        <taxon>Orchidaceae</taxon>
        <taxon>Epidendroideae</taxon>
        <taxon>Malaxideae</taxon>
        <taxon>Dendrobiinae</taxon>
        <taxon>Dendrobium</taxon>
    </lineage>
</organism>
<keyword evidence="2" id="KW-1185">Reference proteome</keyword>
<proteinExistence type="predicted"/>
<sequence>MLRISSLHMFRDDCAAINPSLEHLQQKIPFFNLKCSETQKCRDSSPIKLHFVGFCEGNCLSPLLRMRFFGKFG</sequence>
<gene>
    <name evidence="1" type="ORF">KFK09_007514</name>
</gene>
<dbReference type="EMBL" id="JAGYWB010000006">
    <property type="protein sequence ID" value="KAI0520049.1"/>
    <property type="molecule type" value="Genomic_DNA"/>
</dbReference>
<protein>
    <submittedName>
        <fullName evidence="1">Uncharacterized protein</fullName>
    </submittedName>
</protein>
<accession>A0A8T3BUJ8</accession>
<dbReference type="AlphaFoldDB" id="A0A8T3BUJ8"/>
<reference evidence="1" key="1">
    <citation type="journal article" date="2022" name="Front. Genet.">
        <title>Chromosome-Scale Assembly of the Dendrobium nobile Genome Provides Insights Into the Molecular Mechanism of the Biosynthesis of the Medicinal Active Ingredient of Dendrobium.</title>
        <authorList>
            <person name="Xu Q."/>
            <person name="Niu S.-C."/>
            <person name="Li K.-L."/>
            <person name="Zheng P.-J."/>
            <person name="Zhang X.-J."/>
            <person name="Jia Y."/>
            <person name="Liu Y."/>
            <person name="Niu Y.-X."/>
            <person name="Yu L.-H."/>
            <person name="Chen D.-F."/>
            <person name="Zhang G.-Q."/>
        </authorList>
    </citation>
    <scope>NUCLEOTIDE SEQUENCE</scope>
    <source>
        <tissue evidence="1">Leaf</tissue>
    </source>
</reference>
<dbReference type="Proteomes" id="UP000829196">
    <property type="component" value="Unassembled WGS sequence"/>
</dbReference>
<evidence type="ECO:0000313" key="2">
    <source>
        <dbReference type="Proteomes" id="UP000829196"/>
    </source>
</evidence>